<dbReference type="Gene3D" id="3.30.2340.10">
    <property type="entry name" value="TruD, insertion domain"/>
    <property type="match status" value="1"/>
</dbReference>
<dbReference type="GO" id="GO:0003723">
    <property type="term" value="F:RNA binding"/>
    <property type="evidence" value="ECO:0007669"/>
    <property type="project" value="InterPro"/>
</dbReference>
<dbReference type="RefSeq" id="WP_051523700.1">
    <property type="nucleotide sequence ID" value="NZ_AP018933.1"/>
</dbReference>
<dbReference type="GO" id="GO:0160150">
    <property type="term" value="F:tRNA pseudouridine(13) synthase activity"/>
    <property type="evidence" value="ECO:0007669"/>
    <property type="project" value="UniProtKB-EC"/>
</dbReference>
<evidence type="ECO:0000256" key="2">
    <source>
        <dbReference type="ARBA" id="ARBA00022694"/>
    </source>
</evidence>
<organism evidence="7 8">
    <name type="scientific">Zymobacter palmae</name>
    <dbReference type="NCBI Taxonomy" id="33074"/>
    <lineage>
        <taxon>Bacteria</taxon>
        <taxon>Pseudomonadati</taxon>
        <taxon>Pseudomonadota</taxon>
        <taxon>Gammaproteobacteria</taxon>
        <taxon>Oceanospirillales</taxon>
        <taxon>Halomonadaceae</taxon>
        <taxon>Zymobacter group</taxon>
        <taxon>Zymobacter</taxon>
    </lineage>
</organism>
<dbReference type="GO" id="GO:0005829">
    <property type="term" value="C:cytosol"/>
    <property type="evidence" value="ECO:0007669"/>
    <property type="project" value="TreeGrafter"/>
</dbReference>
<evidence type="ECO:0000256" key="3">
    <source>
        <dbReference type="ARBA" id="ARBA00023235"/>
    </source>
</evidence>
<evidence type="ECO:0000256" key="1">
    <source>
        <dbReference type="ARBA" id="ARBA00007953"/>
    </source>
</evidence>
<sequence length="353" mass="39655">MSSTSSLATASTALPDWPRATDLPPAGRYRQCPADFIVTEQLGFEPEDHGEHLWFWVEKRELNTMQVVDRLARLFDVPRRNVGFSGLKDKTAITRQWISLPMPEGGIPEASVLAPLEAQGIRVLSMRRHPRKLKRGTHRFNHFSLVIGFDEPNRDDIMHRWTRIVSEGVPNYFGSQRFGFQGRNIEHALQLFARGWRKRDDKQGIFLSAARSLLFNQLLARRVALGNWNRALPGDVFNLDGTASQFYEDKVDATLHARLARLDIHPTGPMWGKGPLGSQHGVAELEQSVADELPRVAEGLIAAGLTSARRALRLRLREPRFVATEEGAKLEFSLVKGAFATSVLRELIEAPGL</sequence>
<dbReference type="InterPro" id="IPR011760">
    <property type="entry name" value="PsdUridine_synth_TruD_insert"/>
</dbReference>
<dbReference type="Proteomes" id="UP000267342">
    <property type="component" value="Chromosome"/>
</dbReference>
<feature type="active site" description="Nucleophile" evidence="4">
    <location>
        <position position="89"/>
    </location>
</feature>
<keyword evidence="8" id="KW-1185">Reference proteome</keyword>
<feature type="region of interest" description="Disordered" evidence="5">
    <location>
        <begin position="1"/>
        <end position="22"/>
    </location>
</feature>
<evidence type="ECO:0000259" key="6">
    <source>
        <dbReference type="PROSITE" id="PS50984"/>
    </source>
</evidence>
<comment type="catalytic activity">
    <reaction evidence="4">
        <text>uridine(13) in tRNA = pseudouridine(13) in tRNA</text>
        <dbReference type="Rhea" id="RHEA:42540"/>
        <dbReference type="Rhea" id="RHEA-COMP:10105"/>
        <dbReference type="Rhea" id="RHEA-COMP:10106"/>
        <dbReference type="ChEBI" id="CHEBI:65314"/>
        <dbReference type="ChEBI" id="CHEBI:65315"/>
        <dbReference type="EC" id="5.4.99.27"/>
    </reaction>
</comment>
<protein>
    <recommendedName>
        <fullName evidence="4">tRNA pseudouridine synthase D</fullName>
        <ecNumber evidence="4">5.4.99.27</ecNumber>
    </recommendedName>
    <alternativeName>
        <fullName evidence="4">tRNA pseudouridine(13) synthase</fullName>
    </alternativeName>
    <alternativeName>
        <fullName evidence="4">tRNA pseudouridylate synthase D</fullName>
    </alternativeName>
    <alternativeName>
        <fullName evidence="4">tRNA-uridine isomerase D</fullName>
    </alternativeName>
</protein>
<evidence type="ECO:0000313" key="8">
    <source>
        <dbReference type="Proteomes" id="UP000267342"/>
    </source>
</evidence>
<dbReference type="HAMAP" id="MF_01082">
    <property type="entry name" value="TruD"/>
    <property type="match status" value="1"/>
</dbReference>
<feature type="compositionally biased region" description="Low complexity" evidence="5">
    <location>
        <begin position="1"/>
        <end position="14"/>
    </location>
</feature>
<comment type="function">
    <text evidence="4">Responsible for synthesis of pseudouridine from uracil-13 in transfer RNAs.</text>
</comment>
<proteinExistence type="inferred from homology"/>
<evidence type="ECO:0000256" key="4">
    <source>
        <dbReference type="HAMAP-Rule" id="MF_01082"/>
    </source>
</evidence>
<feature type="domain" description="TRUD" evidence="6">
    <location>
        <begin position="168"/>
        <end position="314"/>
    </location>
</feature>
<dbReference type="GO" id="GO:0031119">
    <property type="term" value="P:tRNA pseudouridine synthesis"/>
    <property type="evidence" value="ECO:0007669"/>
    <property type="project" value="UniProtKB-UniRule"/>
</dbReference>
<dbReference type="InterPro" id="IPR050170">
    <property type="entry name" value="TruD_pseudoU_synthase"/>
</dbReference>
<dbReference type="EMBL" id="AP018933">
    <property type="protein sequence ID" value="BBG30794.1"/>
    <property type="molecule type" value="Genomic_DNA"/>
</dbReference>
<dbReference type="PROSITE" id="PS50984">
    <property type="entry name" value="TRUD"/>
    <property type="match status" value="1"/>
</dbReference>
<keyword evidence="2 4" id="KW-0819">tRNA processing</keyword>
<keyword evidence="3 4" id="KW-0413">Isomerase</keyword>
<dbReference type="OrthoDB" id="1550679at2"/>
<dbReference type="InterPro" id="IPR043165">
    <property type="entry name" value="TruD_insert_sf"/>
</dbReference>
<dbReference type="SUPFAM" id="SSF55120">
    <property type="entry name" value="Pseudouridine synthase"/>
    <property type="match status" value="1"/>
</dbReference>
<dbReference type="AlphaFoldDB" id="A0A348HGP2"/>
<dbReference type="Gene3D" id="3.30.2350.20">
    <property type="entry name" value="TruD, catalytic domain"/>
    <property type="match status" value="1"/>
</dbReference>
<gene>
    <name evidence="4" type="primary">truD</name>
    <name evidence="7" type="ORF">ZBT109_2048</name>
</gene>
<name>A0A348HGP2_9GAMM</name>
<dbReference type="InterPro" id="IPR020119">
    <property type="entry name" value="PsdUridine_synth_TruD_CS"/>
</dbReference>
<evidence type="ECO:0000313" key="7">
    <source>
        <dbReference type="EMBL" id="BBG30794.1"/>
    </source>
</evidence>
<dbReference type="InterPro" id="IPR001656">
    <property type="entry name" value="PsdUridine_synth_TruD"/>
</dbReference>
<accession>A0A348HGP2</accession>
<reference evidence="7 8" key="1">
    <citation type="submission" date="2018-09" db="EMBL/GenBank/DDBJ databases">
        <title>Zymobacter palmae IAM14233 (=T109) whole genome analysis.</title>
        <authorList>
            <person name="Yanase H."/>
        </authorList>
    </citation>
    <scope>NUCLEOTIDE SEQUENCE [LARGE SCALE GENOMIC DNA]</scope>
    <source>
        <strain evidence="7 8">IAM14233</strain>
    </source>
</reference>
<dbReference type="PANTHER" id="PTHR47811">
    <property type="entry name" value="TRNA PSEUDOURIDINE SYNTHASE D"/>
    <property type="match status" value="1"/>
</dbReference>
<dbReference type="Pfam" id="PF01142">
    <property type="entry name" value="TruD"/>
    <property type="match status" value="2"/>
</dbReference>
<dbReference type="KEGG" id="zpl:ZBT109_2048"/>
<dbReference type="STRING" id="1123510.GCA_000620025_01208"/>
<comment type="similarity">
    <text evidence="1 4">Belongs to the pseudouridine synthase TruD family.</text>
</comment>
<dbReference type="PANTHER" id="PTHR47811:SF1">
    <property type="entry name" value="TRNA PSEUDOURIDINE SYNTHASE D"/>
    <property type="match status" value="1"/>
</dbReference>
<dbReference type="InterPro" id="IPR020103">
    <property type="entry name" value="PsdUridine_synth_cat_dom_sf"/>
</dbReference>
<dbReference type="EC" id="5.4.99.27" evidence="4"/>
<dbReference type="InterPro" id="IPR042214">
    <property type="entry name" value="TruD_catalytic"/>
</dbReference>
<dbReference type="PROSITE" id="PS01268">
    <property type="entry name" value="UPF0024"/>
    <property type="match status" value="1"/>
</dbReference>
<evidence type="ECO:0000256" key="5">
    <source>
        <dbReference type="SAM" id="MobiDB-lite"/>
    </source>
</evidence>